<dbReference type="PANTHER" id="PTHR10217:SF435">
    <property type="entry name" value="POTASSIUM VOLTAGE-GATED CHANNEL PROTEIN EAG"/>
    <property type="match status" value="1"/>
</dbReference>
<keyword evidence="2 6" id="KW-0812">Transmembrane</keyword>
<sequence>MAPRWQELLKQLTQELEKEHQHLRQLQLENAKLRASAEETWPKEVESILPKAVSSIVPEASTSTAICEPNREKNLDKITESFHLQFTQPSRVKEVFLAQRSTTAAMPPWYVVDPEGGRYLHVWQPIVSVALAWATLITPLQACIMELRVSPWMIFSWLVDLVFVMDLILHFFVQQVRHTTRGIQRVTRLDRIALHYVQTWFLPDLVAAIPFDVAGLYGLAPEVARVLWLLKLLRLIKPGRLLAKIEIPYSIPHQQHWLLARFLLLLTLVCHWLACLWALTLKLVSEEYPRWMDDISEVDQLHGATMGPARVYVAAFYFSSYTMTSVGYGDMGPQNLLERLVATFMVMCSGFCWAYVLGQVCNIVADINEESQSFRQRMHHLNLFMRSEGLPRDLKRRLRSFFLHNRSLALHNNQLELLGMMSPQLRSEVCSAVNLPWLQKVSVFNTFMKLMEDQERKTGLPAWNFRACIAEVSQRLEALAFAQQEHFEHAQVLCILSKGLAMINNQLEHKGAVWGEDFVLSNINLIQPVKGNALTYAEILTLRRESFMDVIETCRKTCPQLGQICNRFAARLGARRAILEEARRRRLGKLTL</sequence>
<organism evidence="8 9">
    <name type="scientific">Effrenium voratum</name>
    <dbReference type="NCBI Taxonomy" id="2562239"/>
    <lineage>
        <taxon>Eukaryota</taxon>
        <taxon>Sar</taxon>
        <taxon>Alveolata</taxon>
        <taxon>Dinophyceae</taxon>
        <taxon>Suessiales</taxon>
        <taxon>Symbiodiniaceae</taxon>
        <taxon>Effrenium</taxon>
    </lineage>
</organism>
<evidence type="ECO:0000256" key="5">
    <source>
        <dbReference type="SAM" id="Coils"/>
    </source>
</evidence>
<gene>
    <name evidence="8" type="ORF">EVOR1521_LOCUS20698</name>
</gene>
<dbReference type="Gene3D" id="1.10.287.70">
    <property type="match status" value="1"/>
</dbReference>
<dbReference type="SUPFAM" id="SSF81324">
    <property type="entry name" value="Voltage-gated potassium channels"/>
    <property type="match status" value="1"/>
</dbReference>
<dbReference type="PANTHER" id="PTHR10217">
    <property type="entry name" value="VOLTAGE AND LIGAND GATED POTASSIUM CHANNEL"/>
    <property type="match status" value="1"/>
</dbReference>
<feature type="transmembrane region" description="Helical" evidence="6">
    <location>
        <begin position="122"/>
        <end position="142"/>
    </location>
</feature>
<feature type="transmembrane region" description="Helical" evidence="6">
    <location>
        <begin position="309"/>
        <end position="328"/>
    </location>
</feature>
<feature type="transmembrane region" description="Helical" evidence="6">
    <location>
        <begin position="154"/>
        <end position="173"/>
    </location>
</feature>
<proteinExistence type="predicted"/>
<dbReference type="GO" id="GO:0005249">
    <property type="term" value="F:voltage-gated potassium channel activity"/>
    <property type="evidence" value="ECO:0007669"/>
    <property type="project" value="InterPro"/>
</dbReference>
<feature type="transmembrane region" description="Helical" evidence="6">
    <location>
        <begin position="257"/>
        <end position="279"/>
    </location>
</feature>
<dbReference type="Proteomes" id="UP001178507">
    <property type="component" value="Unassembled WGS sequence"/>
</dbReference>
<reference evidence="8" key="1">
    <citation type="submission" date="2023-08" db="EMBL/GenBank/DDBJ databases">
        <authorList>
            <person name="Chen Y."/>
            <person name="Shah S."/>
            <person name="Dougan E. K."/>
            <person name="Thang M."/>
            <person name="Chan C."/>
        </authorList>
    </citation>
    <scope>NUCLEOTIDE SEQUENCE</scope>
</reference>
<dbReference type="InterPro" id="IPR003938">
    <property type="entry name" value="K_chnl_volt-dep_EAG/ELK/ERG"/>
</dbReference>
<evidence type="ECO:0000313" key="8">
    <source>
        <dbReference type="EMBL" id="CAJ1396468.1"/>
    </source>
</evidence>
<keyword evidence="9" id="KW-1185">Reference proteome</keyword>
<dbReference type="InterPro" id="IPR050818">
    <property type="entry name" value="KCNH_animal-type"/>
</dbReference>
<evidence type="ECO:0000256" key="4">
    <source>
        <dbReference type="ARBA" id="ARBA00023136"/>
    </source>
</evidence>
<dbReference type="InterPro" id="IPR005821">
    <property type="entry name" value="Ion_trans_dom"/>
</dbReference>
<keyword evidence="4 6" id="KW-0472">Membrane</keyword>
<dbReference type="AlphaFoldDB" id="A0AA36IYS1"/>
<keyword evidence="5" id="KW-0175">Coiled coil</keyword>
<evidence type="ECO:0000256" key="3">
    <source>
        <dbReference type="ARBA" id="ARBA00022989"/>
    </source>
</evidence>
<dbReference type="InterPro" id="IPR018490">
    <property type="entry name" value="cNMP-bd_dom_sf"/>
</dbReference>
<name>A0AA36IYS1_9DINO</name>
<feature type="coiled-coil region" evidence="5">
    <location>
        <begin position="6"/>
        <end position="36"/>
    </location>
</feature>
<comment type="subcellular location">
    <subcellularLocation>
        <location evidence="1">Membrane</location>
        <topology evidence="1">Multi-pass membrane protein</topology>
    </subcellularLocation>
</comment>
<evidence type="ECO:0000256" key="6">
    <source>
        <dbReference type="SAM" id="Phobius"/>
    </source>
</evidence>
<evidence type="ECO:0000256" key="1">
    <source>
        <dbReference type="ARBA" id="ARBA00004141"/>
    </source>
</evidence>
<evidence type="ECO:0000256" key="2">
    <source>
        <dbReference type="ARBA" id="ARBA00022692"/>
    </source>
</evidence>
<evidence type="ECO:0000259" key="7">
    <source>
        <dbReference type="Pfam" id="PF00520"/>
    </source>
</evidence>
<dbReference type="GO" id="GO:0042391">
    <property type="term" value="P:regulation of membrane potential"/>
    <property type="evidence" value="ECO:0007669"/>
    <property type="project" value="TreeGrafter"/>
</dbReference>
<keyword evidence="3 6" id="KW-1133">Transmembrane helix</keyword>
<comment type="caution">
    <text evidence="8">The sequence shown here is derived from an EMBL/GenBank/DDBJ whole genome shotgun (WGS) entry which is preliminary data.</text>
</comment>
<dbReference type="Gene3D" id="1.10.287.630">
    <property type="entry name" value="Helix hairpin bin"/>
    <property type="match status" value="1"/>
</dbReference>
<evidence type="ECO:0000313" key="9">
    <source>
        <dbReference type="Proteomes" id="UP001178507"/>
    </source>
</evidence>
<accession>A0AA36IYS1</accession>
<feature type="domain" description="Ion transport" evidence="7">
    <location>
        <begin position="122"/>
        <end position="371"/>
    </location>
</feature>
<dbReference type="GO" id="GO:0005886">
    <property type="term" value="C:plasma membrane"/>
    <property type="evidence" value="ECO:0007669"/>
    <property type="project" value="TreeGrafter"/>
</dbReference>
<dbReference type="EMBL" id="CAUJNA010003232">
    <property type="protein sequence ID" value="CAJ1396468.1"/>
    <property type="molecule type" value="Genomic_DNA"/>
</dbReference>
<dbReference type="PRINTS" id="PR01463">
    <property type="entry name" value="EAGCHANLFMLY"/>
</dbReference>
<feature type="transmembrane region" description="Helical" evidence="6">
    <location>
        <begin position="340"/>
        <end position="358"/>
    </location>
</feature>
<dbReference type="Pfam" id="PF00520">
    <property type="entry name" value="Ion_trans"/>
    <property type="match status" value="1"/>
</dbReference>
<protein>
    <recommendedName>
        <fullName evidence="7">Ion transport domain-containing protein</fullName>
    </recommendedName>
</protein>
<dbReference type="SUPFAM" id="SSF51206">
    <property type="entry name" value="cAMP-binding domain-like"/>
    <property type="match status" value="1"/>
</dbReference>